<dbReference type="GO" id="GO:0005758">
    <property type="term" value="C:mitochondrial intermembrane space"/>
    <property type="evidence" value="ECO:0007669"/>
    <property type="project" value="UniProtKB-SubCell"/>
</dbReference>
<accession>A0A2P6V4V9</accession>
<dbReference type="Gene3D" id="2.120.10.30">
    <property type="entry name" value="TolB, C-terminal domain"/>
    <property type="match status" value="1"/>
</dbReference>
<evidence type="ECO:0000256" key="9">
    <source>
        <dbReference type="ARBA" id="ARBA00022982"/>
    </source>
</evidence>
<keyword evidence="9" id="KW-0249">Electron transport</keyword>
<evidence type="ECO:0000256" key="10">
    <source>
        <dbReference type="ARBA" id="ARBA00023128"/>
    </source>
</evidence>
<protein>
    <recommendedName>
        <fullName evidence="5">NADH dehydrogenase [ubiquinone] 1 beta subcomplex subunit 7</fullName>
    </recommendedName>
</protein>
<proteinExistence type="inferred from homology"/>
<evidence type="ECO:0000313" key="15">
    <source>
        <dbReference type="EMBL" id="PSC69119.1"/>
    </source>
</evidence>
<dbReference type="Proteomes" id="UP000239649">
    <property type="component" value="Unassembled WGS sequence"/>
</dbReference>
<gene>
    <name evidence="15" type="ORF">C2E20_7344</name>
</gene>
<dbReference type="EMBL" id="LHPF02000029">
    <property type="protein sequence ID" value="PSC69119.1"/>
    <property type="molecule type" value="Genomic_DNA"/>
</dbReference>
<comment type="similarity">
    <text evidence="4">Belongs to the complex I NDUFB7 subunit family.</text>
</comment>
<keyword evidence="7" id="KW-0679">Respiratory chain</keyword>
<evidence type="ECO:0000256" key="8">
    <source>
        <dbReference type="ARBA" id="ARBA00022792"/>
    </source>
</evidence>
<feature type="domain" description="Pyrroloquinoline quinone-dependent pyranose dehydrogenase beta-propeller" evidence="14">
    <location>
        <begin position="157"/>
        <end position="292"/>
    </location>
</feature>
<keyword evidence="6" id="KW-0813">Transport</keyword>
<keyword evidence="16" id="KW-1185">Reference proteome</keyword>
<evidence type="ECO:0000259" key="14">
    <source>
        <dbReference type="Pfam" id="PF22807"/>
    </source>
</evidence>
<dbReference type="AlphaFoldDB" id="A0A2P6V4V9"/>
<dbReference type="InterPro" id="IPR008698">
    <property type="entry name" value="NDUB7"/>
</dbReference>
<keyword evidence="11" id="KW-0472">Membrane</keyword>
<dbReference type="STRING" id="554055.A0A2P6V4V9"/>
<sequence>MKVTAEEMAAARLDMVSRDFCAHVLIKLNECRRASLYVPWKCEHERHAYELCQYKDYKRRVAQAAEQGAYRALMAAQHKEDQARCNKRRRAYKNRSAGGRQDATQGPSSKRVGYGDPALRQLGPGYALADSTLAPPAAEPLLAAADGGKADNATLGMLCEETSPPPVQALGPHVAVLGVKFYSVPLVGGAAGGGAPLPQPSLFPAAYRTSDSVLIAEHGSWNREQAIGYRVALVQVEPDGRPVAHQVFASGWLQGEGTAAQEFWGRPSGLLVLPDGSLLVSDDAADAVYRISYHP</sequence>
<dbReference type="PANTHER" id="PTHR20900:SF0">
    <property type="entry name" value="NADH DEHYDROGENASE [UBIQUINONE] 1 BETA SUBCOMPLEX SUBUNIT 7"/>
    <property type="match status" value="1"/>
</dbReference>
<organism evidence="15 16">
    <name type="scientific">Micractinium conductrix</name>
    <dbReference type="NCBI Taxonomy" id="554055"/>
    <lineage>
        <taxon>Eukaryota</taxon>
        <taxon>Viridiplantae</taxon>
        <taxon>Chlorophyta</taxon>
        <taxon>core chlorophytes</taxon>
        <taxon>Trebouxiophyceae</taxon>
        <taxon>Chlorellales</taxon>
        <taxon>Chlorellaceae</taxon>
        <taxon>Chlorella clade</taxon>
        <taxon>Micractinium</taxon>
    </lineage>
</organism>
<name>A0A2P6V4V9_9CHLO</name>
<evidence type="ECO:0000313" key="16">
    <source>
        <dbReference type="Proteomes" id="UP000239649"/>
    </source>
</evidence>
<evidence type="ECO:0000256" key="11">
    <source>
        <dbReference type="ARBA" id="ARBA00023136"/>
    </source>
</evidence>
<keyword evidence="10" id="KW-0496">Mitochondrion</keyword>
<comment type="caution">
    <text evidence="15">The sequence shown here is derived from an EMBL/GenBank/DDBJ whole genome shotgun (WGS) entry which is preliminary data.</text>
</comment>
<dbReference type="Pfam" id="PF05676">
    <property type="entry name" value="NDUF_B7"/>
    <property type="match status" value="1"/>
</dbReference>
<evidence type="ECO:0000256" key="6">
    <source>
        <dbReference type="ARBA" id="ARBA00022448"/>
    </source>
</evidence>
<evidence type="ECO:0000256" key="5">
    <source>
        <dbReference type="ARBA" id="ARBA00018677"/>
    </source>
</evidence>
<evidence type="ECO:0000256" key="4">
    <source>
        <dbReference type="ARBA" id="ARBA00008006"/>
    </source>
</evidence>
<dbReference type="OrthoDB" id="268414at2759"/>
<dbReference type="PROSITE" id="PS51808">
    <property type="entry name" value="CHCH"/>
    <property type="match status" value="1"/>
</dbReference>
<evidence type="ECO:0000256" key="13">
    <source>
        <dbReference type="SAM" id="MobiDB-lite"/>
    </source>
</evidence>
<keyword evidence="12" id="KW-1015">Disulfide bond</keyword>
<evidence type="ECO:0000256" key="3">
    <source>
        <dbReference type="ARBA" id="ARBA00004637"/>
    </source>
</evidence>
<dbReference type="InterPro" id="IPR011042">
    <property type="entry name" value="6-blade_b-propeller_TolB-like"/>
</dbReference>
<dbReference type="Pfam" id="PF22807">
    <property type="entry name" value="TrAA12"/>
    <property type="match status" value="1"/>
</dbReference>
<dbReference type="InterPro" id="IPR054539">
    <property type="entry name" value="Beta-prop_PDH"/>
</dbReference>
<feature type="region of interest" description="Disordered" evidence="13">
    <location>
        <begin position="81"/>
        <end position="115"/>
    </location>
</feature>
<comment type="subcellular location">
    <subcellularLocation>
        <location evidence="3">Mitochondrion inner membrane</location>
        <topology evidence="3">Peripheral membrane protein</topology>
    </subcellularLocation>
    <subcellularLocation>
        <location evidence="2">Mitochondrion intermembrane space</location>
    </subcellularLocation>
</comment>
<keyword evidence="8" id="KW-0999">Mitochondrion inner membrane</keyword>
<evidence type="ECO:0000256" key="7">
    <source>
        <dbReference type="ARBA" id="ARBA00022660"/>
    </source>
</evidence>
<comment type="function">
    <text evidence="1">Accessory subunit of the mitochondrial membrane respiratory chain NADH dehydrogenase (Complex I), that is believed not to be involved in catalysis. Complex I functions in the transfer of electrons from NADH to the respiratory chain. The immediate electron acceptor for the enzyme is believed to be ubiquinone.</text>
</comment>
<dbReference type="GO" id="GO:0005743">
    <property type="term" value="C:mitochondrial inner membrane"/>
    <property type="evidence" value="ECO:0007669"/>
    <property type="project" value="UniProtKB-SubCell"/>
</dbReference>
<dbReference type="PANTHER" id="PTHR20900">
    <property type="entry name" value="NADH:UBIQUINONE OXIDOREDUCTASE B18-LIKE SUBUNIT"/>
    <property type="match status" value="1"/>
</dbReference>
<evidence type="ECO:0000256" key="2">
    <source>
        <dbReference type="ARBA" id="ARBA00004569"/>
    </source>
</evidence>
<reference evidence="15 16" key="1">
    <citation type="journal article" date="2018" name="Plant J.">
        <title>Genome sequences of Chlorella sorokiniana UTEX 1602 and Micractinium conductrix SAG 241.80: implications to maltose excretion by a green alga.</title>
        <authorList>
            <person name="Arriola M.B."/>
            <person name="Velmurugan N."/>
            <person name="Zhang Y."/>
            <person name="Plunkett M.H."/>
            <person name="Hondzo H."/>
            <person name="Barney B.M."/>
        </authorList>
    </citation>
    <scope>NUCLEOTIDE SEQUENCE [LARGE SCALE GENOMIC DNA]</scope>
    <source>
        <strain evidence="15 16">SAG 241.80</strain>
    </source>
</reference>
<evidence type="ECO:0000256" key="12">
    <source>
        <dbReference type="ARBA" id="ARBA00023157"/>
    </source>
</evidence>
<evidence type="ECO:0000256" key="1">
    <source>
        <dbReference type="ARBA" id="ARBA00003195"/>
    </source>
</evidence>